<name>A0A444LMD7_9HYPH</name>
<evidence type="ECO:0000313" key="2">
    <source>
        <dbReference type="Proteomes" id="UP000287687"/>
    </source>
</evidence>
<keyword evidence="2" id="KW-1185">Reference proteome</keyword>
<sequence length="149" mass="17357">MAWVFTPYKGLSDIRFRQDREEVERVLGEPQKVKRTYTGKTRLEYSMSMPAFVFADGELIEMNLLPDVSEPFEYRGMDLFAMPEDEVLRQLEQDDLNVRESNGFIIFFGLGLALTGFHDEMPEQKAITLFGHNHPWIEKRPTMQASSFL</sequence>
<dbReference type="AlphaFoldDB" id="A0A444LMD7"/>
<organism evidence="1 2">
    <name type="scientific">Neorhizobium lilium</name>
    <dbReference type="NCBI Taxonomy" id="2503024"/>
    <lineage>
        <taxon>Bacteria</taxon>
        <taxon>Pseudomonadati</taxon>
        <taxon>Pseudomonadota</taxon>
        <taxon>Alphaproteobacteria</taxon>
        <taxon>Hyphomicrobiales</taxon>
        <taxon>Rhizobiaceae</taxon>
        <taxon>Rhizobium/Agrobacterium group</taxon>
        <taxon>Neorhizobium</taxon>
    </lineage>
</organism>
<evidence type="ECO:0000313" key="1">
    <source>
        <dbReference type="EMBL" id="RWX81485.1"/>
    </source>
</evidence>
<comment type="caution">
    <text evidence="1">The sequence shown here is derived from an EMBL/GenBank/DDBJ whole genome shotgun (WGS) entry which is preliminary data.</text>
</comment>
<proteinExistence type="predicted"/>
<protein>
    <submittedName>
        <fullName evidence="1">Uncharacterized protein</fullName>
    </submittedName>
</protein>
<gene>
    <name evidence="1" type="ORF">EPK99_04130</name>
</gene>
<dbReference type="RefSeq" id="WP_128441342.1">
    <property type="nucleotide sequence ID" value="NZ_SBIP01000001.1"/>
</dbReference>
<reference evidence="1 2" key="1">
    <citation type="submission" date="2019-01" db="EMBL/GenBank/DDBJ databases">
        <title>The draft genome of Rhizobium sp. 24NR.</title>
        <authorList>
            <person name="Liu L."/>
            <person name="Liang L."/>
            <person name="Shi S."/>
            <person name="Xu L."/>
            <person name="Wang X."/>
            <person name="Li L."/>
            <person name="Zhang X."/>
        </authorList>
    </citation>
    <scope>NUCLEOTIDE SEQUENCE [LARGE SCALE GENOMIC DNA]</scope>
    <source>
        <strain evidence="1 2">24NR</strain>
    </source>
</reference>
<dbReference type="EMBL" id="SBIP01000001">
    <property type="protein sequence ID" value="RWX81485.1"/>
    <property type="molecule type" value="Genomic_DNA"/>
</dbReference>
<dbReference type="OrthoDB" id="8369615at2"/>
<accession>A0A444LMD7</accession>
<dbReference type="Proteomes" id="UP000287687">
    <property type="component" value="Unassembled WGS sequence"/>
</dbReference>